<evidence type="ECO:0000313" key="3">
    <source>
        <dbReference type="Proteomes" id="UP000095725"/>
    </source>
</evidence>
<dbReference type="Proteomes" id="UP000095725">
    <property type="component" value="Unassembled WGS sequence"/>
</dbReference>
<reference evidence="2 3" key="1">
    <citation type="submission" date="2015-09" db="EMBL/GenBank/DDBJ databases">
        <authorList>
            <consortium name="Pathogen Informatics"/>
        </authorList>
    </citation>
    <scope>NUCLEOTIDE SEQUENCE [LARGE SCALE GENOMIC DNA]</scope>
    <source>
        <strain evidence="2 3">2789STDY5834946</strain>
    </source>
</reference>
<evidence type="ECO:0000256" key="1">
    <source>
        <dbReference type="SAM" id="MobiDB-lite"/>
    </source>
</evidence>
<proteinExistence type="predicted"/>
<dbReference type="InterPro" id="IPR046110">
    <property type="entry name" value="DUF6047"/>
</dbReference>
<sequence length="403" mass="45718">MASWLEKLGLQRTRPPKEELKDFCLELCPDNRIASFMITDHTPRSGNPFIRFVKEAARKAVIEEARGVPDNLLLFYAGIRKEELPPSNGLLEKEPRQAWRFIIENGGITDGNSVSLRRAAYLEAHGVETDRRNLEGLEHSPGYKDFVAHETARERILQGKNARFLVTAVKTDQGVRVFNRGLHGPRHLREYLQEIADNFYSPCGKRPGTLSIFRIETSSKRLMEMSRQPGRCFPASHPGLEVFGNYRPVASFELSPTAANLDRFITAGSLELSRRNLDIMTLQDIAEKGYAHLTLEEPFRYRREFAPVEKELGRLSREKELHPDFPLGERMAELRETSRKIAAALLVREGVRTGMPRSETRYADRISRMLGSPADTLGGSDTGKKRKQPSSKRKHAAGRQVKL</sequence>
<feature type="region of interest" description="Disordered" evidence="1">
    <location>
        <begin position="358"/>
        <end position="403"/>
    </location>
</feature>
<dbReference type="Pfam" id="PF19513">
    <property type="entry name" value="DUF6047"/>
    <property type="match status" value="1"/>
</dbReference>
<dbReference type="RefSeq" id="WP_005805282.1">
    <property type="nucleotide sequence ID" value="NZ_CZBL01000014.1"/>
</dbReference>
<organism evidence="2 3">
    <name type="scientific">Bacteroides caccae</name>
    <dbReference type="NCBI Taxonomy" id="47678"/>
    <lineage>
        <taxon>Bacteria</taxon>
        <taxon>Pseudomonadati</taxon>
        <taxon>Bacteroidota</taxon>
        <taxon>Bacteroidia</taxon>
        <taxon>Bacteroidales</taxon>
        <taxon>Bacteroidaceae</taxon>
        <taxon>Bacteroides</taxon>
    </lineage>
</organism>
<dbReference type="AlphaFoldDB" id="A0A174W649"/>
<feature type="compositionally biased region" description="Basic residues" evidence="1">
    <location>
        <begin position="384"/>
        <end position="403"/>
    </location>
</feature>
<protein>
    <submittedName>
        <fullName evidence="2">Uncharacterized protein</fullName>
    </submittedName>
</protein>
<name>A0A174W649_9BACE</name>
<accession>A0A174W649</accession>
<feature type="compositionally biased region" description="Basic and acidic residues" evidence="1">
    <location>
        <begin position="358"/>
        <end position="367"/>
    </location>
</feature>
<evidence type="ECO:0000313" key="2">
    <source>
        <dbReference type="EMBL" id="CUQ42603.1"/>
    </source>
</evidence>
<dbReference type="EMBL" id="CZBL01000014">
    <property type="protein sequence ID" value="CUQ42603.1"/>
    <property type="molecule type" value="Genomic_DNA"/>
</dbReference>
<gene>
    <name evidence="2" type="ORF">ERS852558_03236</name>
</gene>